<evidence type="ECO:0000256" key="1">
    <source>
        <dbReference type="SAM" id="MobiDB-lite"/>
    </source>
</evidence>
<comment type="caution">
    <text evidence="2">The sequence shown here is derived from an EMBL/GenBank/DDBJ whole genome shotgun (WGS) entry which is preliminary data.</text>
</comment>
<feature type="compositionally biased region" description="Low complexity" evidence="1">
    <location>
        <begin position="120"/>
        <end position="129"/>
    </location>
</feature>
<dbReference type="EMBL" id="SNRW01003711">
    <property type="protein sequence ID" value="KAA6389113.1"/>
    <property type="molecule type" value="Genomic_DNA"/>
</dbReference>
<feature type="compositionally biased region" description="Low complexity" evidence="1">
    <location>
        <begin position="60"/>
        <end position="86"/>
    </location>
</feature>
<feature type="region of interest" description="Disordered" evidence="1">
    <location>
        <begin position="41"/>
        <end position="90"/>
    </location>
</feature>
<gene>
    <name evidence="2" type="ORF">EZS28_015361</name>
</gene>
<evidence type="ECO:0000313" key="2">
    <source>
        <dbReference type="EMBL" id="KAA6389113.1"/>
    </source>
</evidence>
<feature type="region of interest" description="Disordered" evidence="1">
    <location>
        <begin position="151"/>
        <end position="177"/>
    </location>
</feature>
<organism evidence="2 3">
    <name type="scientific">Streblomastix strix</name>
    <dbReference type="NCBI Taxonomy" id="222440"/>
    <lineage>
        <taxon>Eukaryota</taxon>
        <taxon>Metamonada</taxon>
        <taxon>Preaxostyla</taxon>
        <taxon>Oxymonadida</taxon>
        <taxon>Streblomastigidae</taxon>
        <taxon>Streblomastix</taxon>
    </lineage>
</organism>
<accession>A0A5J4W3N1</accession>
<feature type="region of interest" description="Disordered" evidence="1">
    <location>
        <begin position="109"/>
        <end position="129"/>
    </location>
</feature>
<name>A0A5J4W3N1_9EUKA</name>
<dbReference type="Proteomes" id="UP000324800">
    <property type="component" value="Unassembled WGS sequence"/>
</dbReference>
<protein>
    <submittedName>
        <fullName evidence="2">Uncharacterized protein</fullName>
    </submittedName>
</protein>
<evidence type="ECO:0000313" key="3">
    <source>
        <dbReference type="Proteomes" id="UP000324800"/>
    </source>
</evidence>
<reference evidence="2 3" key="1">
    <citation type="submission" date="2019-03" db="EMBL/GenBank/DDBJ databases">
        <title>Single cell metagenomics reveals metabolic interactions within the superorganism composed of flagellate Streblomastix strix and complex community of Bacteroidetes bacteria on its surface.</title>
        <authorList>
            <person name="Treitli S.C."/>
            <person name="Kolisko M."/>
            <person name="Husnik F."/>
            <person name="Keeling P."/>
            <person name="Hampl V."/>
        </authorList>
    </citation>
    <scope>NUCLEOTIDE SEQUENCE [LARGE SCALE GENOMIC DNA]</scope>
    <source>
        <strain evidence="2">ST1C</strain>
    </source>
</reference>
<proteinExistence type="predicted"/>
<sequence>MKAYFASSEYKSMVKEHTRLRFQERKSRIMIDWEEFKRANPNTKEVIAHARTKSQRSDTKSSQTSQKSNNNNNNNYDNNNNNNNNDMLGRSENERSKDIEYHDTNVFEQYAPDEMDDSVRSVSSNSSNSSVIRHNVGDILQLQAQAHGHINEQQMRDSTLSSDNTRIHRSNSQTSDHAVYMAAYQQNKSHGNNPTDADANTSTDKIPHLIDNSEQEKLDQSQIEEYDDDSYGIQQDVDIHYPSEIPETSPLQILTEINKKTSLRERIKDGKN</sequence>
<dbReference type="AlphaFoldDB" id="A0A5J4W3N1"/>
<feature type="compositionally biased region" description="Polar residues" evidence="1">
    <location>
        <begin position="151"/>
        <end position="176"/>
    </location>
</feature>